<keyword evidence="3 7" id="KW-0812">Transmembrane</keyword>
<dbReference type="EC" id="2.3.1.225" evidence="7"/>
<dbReference type="OrthoDB" id="4096362at2759"/>
<dbReference type="GO" id="GO:0005794">
    <property type="term" value="C:Golgi apparatus"/>
    <property type="evidence" value="ECO:0007669"/>
    <property type="project" value="TreeGrafter"/>
</dbReference>
<keyword evidence="10" id="KW-1185">Reference proteome</keyword>
<dbReference type="AlphaFoldDB" id="S9W083"/>
<dbReference type="Pfam" id="PF01529">
    <property type="entry name" value="DHHC"/>
    <property type="match status" value="1"/>
</dbReference>
<dbReference type="GO" id="GO:0006612">
    <property type="term" value="P:protein targeting to membrane"/>
    <property type="evidence" value="ECO:0007669"/>
    <property type="project" value="TreeGrafter"/>
</dbReference>
<name>S9W083_9TRYP</name>
<keyword evidence="2 7" id="KW-0808">Transferase</keyword>
<keyword evidence="4 7" id="KW-1133">Transmembrane helix</keyword>
<evidence type="ECO:0000256" key="7">
    <source>
        <dbReference type="RuleBase" id="RU079119"/>
    </source>
</evidence>
<comment type="similarity">
    <text evidence="7">Belongs to the DHHC palmitoyltransferase family.</text>
</comment>
<evidence type="ECO:0000256" key="6">
    <source>
        <dbReference type="ARBA" id="ARBA00023315"/>
    </source>
</evidence>
<feature type="domain" description="Palmitoyltransferase DHHC" evidence="8">
    <location>
        <begin position="114"/>
        <end position="243"/>
    </location>
</feature>
<keyword evidence="5 7" id="KW-0472">Membrane</keyword>
<comment type="domain">
    <text evidence="7">The DHHC domain is required for palmitoyltransferase activity.</text>
</comment>
<dbReference type="GO" id="GO:0016020">
    <property type="term" value="C:membrane"/>
    <property type="evidence" value="ECO:0007669"/>
    <property type="project" value="UniProtKB-SubCell"/>
</dbReference>
<evidence type="ECO:0000256" key="3">
    <source>
        <dbReference type="ARBA" id="ARBA00022692"/>
    </source>
</evidence>
<proteinExistence type="inferred from homology"/>
<feature type="transmembrane region" description="Helical" evidence="7">
    <location>
        <begin position="27"/>
        <end position="47"/>
    </location>
</feature>
<feature type="transmembrane region" description="Helical" evidence="7">
    <location>
        <begin position="159"/>
        <end position="185"/>
    </location>
</feature>
<gene>
    <name evidence="9" type="ORF">ADEAN_000490500</name>
</gene>
<dbReference type="GO" id="GO:0005783">
    <property type="term" value="C:endoplasmic reticulum"/>
    <property type="evidence" value="ECO:0007669"/>
    <property type="project" value="TreeGrafter"/>
</dbReference>
<comment type="catalytic activity">
    <reaction evidence="7">
        <text>L-cysteinyl-[protein] + hexadecanoyl-CoA = S-hexadecanoyl-L-cysteinyl-[protein] + CoA</text>
        <dbReference type="Rhea" id="RHEA:36683"/>
        <dbReference type="Rhea" id="RHEA-COMP:10131"/>
        <dbReference type="Rhea" id="RHEA-COMP:11032"/>
        <dbReference type="ChEBI" id="CHEBI:29950"/>
        <dbReference type="ChEBI" id="CHEBI:57287"/>
        <dbReference type="ChEBI" id="CHEBI:57379"/>
        <dbReference type="ChEBI" id="CHEBI:74151"/>
        <dbReference type="EC" id="2.3.1.225"/>
    </reaction>
</comment>
<dbReference type="PANTHER" id="PTHR22883:SF478">
    <property type="entry name" value="PALMITOYLTRANSFERASE"/>
    <property type="match status" value="1"/>
</dbReference>
<dbReference type="EMBL" id="LR877152">
    <property type="protein sequence ID" value="CAD2217427.1"/>
    <property type="molecule type" value="Genomic_DNA"/>
</dbReference>
<dbReference type="PROSITE" id="PS50216">
    <property type="entry name" value="DHHC"/>
    <property type="match status" value="1"/>
</dbReference>
<sequence>MAFTISSTKIGNVLVLLDGKIFIGPDWHYLIISLSQILIGTLLFVFYTNIVTAARVFAGVFGILTLTCIALCGIADPGISPKEPPPPLDAPPRPAKYFTVRYVNRDGDSSEYQIESKWCYSCNNYRPFRGVHCRFCDVCVCRRDHHCPWTGICVGGRNYLRYFCMIWCCFVLTLVAFIGGIHSFVRKMGRCSNNVFLCALTDTYCLEFILILLALFWAFLVGSLSFYHTYLICKNATSGDKSKRNSGETFNSGSVISNIKASLCFKADDELYTETLEDAVIDEVTVVNL</sequence>
<dbReference type="PANTHER" id="PTHR22883">
    <property type="entry name" value="ZINC FINGER DHHC DOMAIN CONTAINING PROTEIN"/>
    <property type="match status" value="1"/>
</dbReference>
<keyword evidence="6 7" id="KW-0012">Acyltransferase</keyword>
<dbReference type="GO" id="GO:0019706">
    <property type="term" value="F:protein-cysteine S-palmitoyltransferase activity"/>
    <property type="evidence" value="ECO:0007669"/>
    <property type="project" value="UniProtKB-EC"/>
</dbReference>
<dbReference type="InterPro" id="IPR039859">
    <property type="entry name" value="PFA4/ZDH16/20/ERF2-like"/>
</dbReference>
<feature type="transmembrane region" description="Helical" evidence="7">
    <location>
        <begin position="206"/>
        <end position="227"/>
    </location>
</feature>
<accession>S9W083</accession>
<evidence type="ECO:0000259" key="8">
    <source>
        <dbReference type="Pfam" id="PF01529"/>
    </source>
</evidence>
<reference evidence="9 10" key="1">
    <citation type="submission" date="2020-08" db="EMBL/GenBank/DDBJ databases">
        <authorList>
            <person name="Newling K."/>
            <person name="Davey J."/>
            <person name="Forrester S."/>
        </authorList>
    </citation>
    <scope>NUCLEOTIDE SEQUENCE [LARGE SCALE GENOMIC DNA]</scope>
    <source>
        <strain evidence="10">Crithidia deanei Carvalho (ATCC PRA-265)</strain>
    </source>
</reference>
<dbReference type="InterPro" id="IPR001594">
    <property type="entry name" value="Palmitoyltrfase_DHHC"/>
</dbReference>
<evidence type="ECO:0000313" key="10">
    <source>
        <dbReference type="Proteomes" id="UP000515908"/>
    </source>
</evidence>
<comment type="subcellular location">
    <subcellularLocation>
        <location evidence="1">Membrane</location>
        <topology evidence="1">Multi-pass membrane protein</topology>
    </subcellularLocation>
</comment>
<evidence type="ECO:0000256" key="2">
    <source>
        <dbReference type="ARBA" id="ARBA00022679"/>
    </source>
</evidence>
<dbReference type="VEuPathDB" id="TriTrypDB:ADEAN_000490500"/>
<feature type="transmembrane region" description="Helical" evidence="7">
    <location>
        <begin position="56"/>
        <end position="79"/>
    </location>
</feature>
<evidence type="ECO:0000313" key="9">
    <source>
        <dbReference type="EMBL" id="CAD2217427.1"/>
    </source>
</evidence>
<evidence type="ECO:0000256" key="5">
    <source>
        <dbReference type="ARBA" id="ARBA00023136"/>
    </source>
</evidence>
<evidence type="ECO:0000256" key="1">
    <source>
        <dbReference type="ARBA" id="ARBA00004141"/>
    </source>
</evidence>
<organism evidence="9 10">
    <name type="scientific">Angomonas deanei</name>
    <dbReference type="NCBI Taxonomy" id="59799"/>
    <lineage>
        <taxon>Eukaryota</taxon>
        <taxon>Discoba</taxon>
        <taxon>Euglenozoa</taxon>
        <taxon>Kinetoplastea</taxon>
        <taxon>Metakinetoplastina</taxon>
        <taxon>Trypanosomatida</taxon>
        <taxon>Trypanosomatidae</taxon>
        <taxon>Strigomonadinae</taxon>
        <taxon>Angomonas</taxon>
    </lineage>
</organism>
<dbReference type="Proteomes" id="UP000515908">
    <property type="component" value="Chromosome 08"/>
</dbReference>
<evidence type="ECO:0000256" key="4">
    <source>
        <dbReference type="ARBA" id="ARBA00022989"/>
    </source>
</evidence>
<protein>
    <recommendedName>
        <fullName evidence="7">Palmitoyltransferase</fullName>
        <ecNumber evidence="7">2.3.1.225</ecNumber>
    </recommendedName>
</protein>